<keyword evidence="1" id="KW-0732">Signal</keyword>
<dbReference type="Proteomes" id="UP000325313">
    <property type="component" value="Unassembled WGS sequence"/>
</dbReference>
<feature type="signal peptide" evidence="1">
    <location>
        <begin position="1"/>
        <end position="23"/>
    </location>
</feature>
<dbReference type="OrthoDB" id="2508092at2759"/>
<evidence type="ECO:0000256" key="1">
    <source>
        <dbReference type="SAM" id="SignalP"/>
    </source>
</evidence>
<evidence type="ECO:0000313" key="3">
    <source>
        <dbReference type="EMBL" id="KAA1128170.1"/>
    </source>
</evidence>
<proteinExistence type="predicted"/>
<keyword evidence="4" id="KW-1185">Reference proteome</keyword>
<dbReference type="Proteomes" id="UP000324748">
    <property type="component" value="Unassembled WGS sequence"/>
</dbReference>
<accession>A0A5B0RQT1</accession>
<name>A0A5B0RQT1_PUCGR</name>
<dbReference type="AlphaFoldDB" id="A0A5B0RQT1"/>
<feature type="chain" id="PRO_5036138177" evidence="1">
    <location>
        <begin position="24"/>
        <end position="256"/>
    </location>
</feature>
<evidence type="ECO:0000313" key="2">
    <source>
        <dbReference type="EMBL" id="KAA1100087.1"/>
    </source>
</evidence>
<evidence type="ECO:0000313" key="5">
    <source>
        <dbReference type="Proteomes" id="UP000325313"/>
    </source>
</evidence>
<protein>
    <submittedName>
        <fullName evidence="3">Uncharacterized protein</fullName>
    </submittedName>
</protein>
<dbReference type="EMBL" id="VSWC01000054">
    <property type="protein sequence ID" value="KAA1100087.1"/>
    <property type="molecule type" value="Genomic_DNA"/>
</dbReference>
<sequence>MSNYHHLFVTIALVALLAGKSLATTCYPGPIAHRAVRKEECMRAISQIVYDADAHQTLNPLSKQVDYTYGECNISIINTSGIPISKAQVKQRFSKILDQCPNTGGFDFDQTYFHVGMRSLDRYKSWDSDFPARLPTCAVADRAAKLSPDDCIKAFSDIPTDAHGRLLDQDNRRTHSVELTSKTCTLAVYTIDFSKLDVTKAQLENDFLKTLDLCDKKCGVIRIEGGAEGPNGRVYLSFRHATADKSCTIRFSPLLN</sequence>
<gene>
    <name evidence="2" type="ORF">PGT21_029124</name>
    <name evidence="3" type="ORF">PGTUg99_018830</name>
</gene>
<evidence type="ECO:0000313" key="4">
    <source>
        <dbReference type="Proteomes" id="UP000324748"/>
    </source>
</evidence>
<comment type="caution">
    <text evidence="3">The sequence shown here is derived from an EMBL/GenBank/DDBJ whole genome shotgun (WGS) entry which is preliminary data.</text>
</comment>
<reference evidence="4 5" key="1">
    <citation type="submission" date="2019-05" db="EMBL/GenBank/DDBJ databases">
        <title>Emergence of the Ug99 lineage of the wheat stem rust pathogen through somatic hybridization.</title>
        <authorList>
            <person name="Li F."/>
            <person name="Upadhyaya N.M."/>
            <person name="Sperschneider J."/>
            <person name="Matny O."/>
            <person name="Nguyen-Phuc H."/>
            <person name="Mago R."/>
            <person name="Raley C."/>
            <person name="Miller M.E."/>
            <person name="Silverstein K.A.T."/>
            <person name="Henningsen E."/>
            <person name="Hirsch C.D."/>
            <person name="Visser B."/>
            <person name="Pretorius Z.A."/>
            <person name="Steffenson B.J."/>
            <person name="Schwessinger B."/>
            <person name="Dodds P.N."/>
            <person name="Figueroa M."/>
        </authorList>
    </citation>
    <scope>NUCLEOTIDE SEQUENCE [LARGE SCALE GENOMIC DNA]</scope>
    <source>
        <strain evidence="2">21-0</strain>
        <strain evidence="3 5">Ug99</strain>
    </source>
</reference>
<organism evidence="3 5">
    <name type="scientific">Puccinia graminis f. sp. tritici</name>
    <dbReference type="NCBI Taxonomy" id="56615"/>
    <lineage>
        <taxon>Eukaryota</taxon>
        <taxon>Fungi</taxon>
        <taxon>Dikarya</taxon>
        <taxon>Basidiomycota</taxon>
        <taxon>Pucciniomycotina</taxon>
        <taxon>Pucciniomycetes</taxon>
        <taxon>Pucciniales</taxon>
        <taxon>Pucciniaceae</taxon>
        <taxon>Puccinia</taxon>
    </lineage>
</organism>
<dbReference type="EMBL" id="VDEP01000144">
    <property type="protein sequence ID" value="KAA1128170.1"/>
    <property type="molecule type" value="Genomic_DNA"/>
</dbReference>